<feature type="transmembrane region" description="Helical" evidence="2">
    <location>
        <begin position="434"/>
        <end position="452"/>
    </location>
</feature>
<evidence type="ECO:0000259" key="3">
    <source>
        <dbReference type="Pfam" id="PF02517"/>
    </source>
</evidence>
<dbReference type="Proteomes" id="UP001442494">
    <property type="component" value="Unassembled WGS sequence"/>
</dbReference>
<sequence length="504" mass="56206">MTIKRLILGLLTILAIVQVALSLQGSWSQPQIQSRLELYQTNLLLHATEWQPENSGGSNLTTARNAILGDEPLKAAQKQYQDALSEDKNTLQKLQGQLKKLQVEADTAPNKLDQQQLLLSIDKLKKVIDELYLRVGILQVPGETDAAIATWKETSERSRSQTANVLIGLWSNPSRLLPNAQEQIEQHLDGWFRYRALSKLYELQDRTEALSALKVQEQEIAEQAVFKLAMVATVPLLGVIVGIGLLIFLLVGRLIKGKESLLAHNGDVKWTTPWNGETIWQVFVVGFFFIGQFLLPIFFSLLPLNRASFDSRTQALFVLATYLFLAIPCLLVLYFSIKPFFPLPEGWFRFDWRGNWILWGLGGYLVALPLVIIVSLINQKLWQGQGGSNPILPIALEGRDGVALTIFFLTAAVAAPLFEEFLFRGFLLPSLTRYLPVWGAIAVSSLLFAVVHLHLSEILPLATLGFVLGIVYTRSRNLLAPMLLHSLWNSATLVSLFILGSGST</sequence>
<dbReference type="InterPro" id="IPR003675">
    <property type="entry name" value="Rce1/LyrA-like_dom"/>
</dbReference>
<proteinExistence type="predicted"/>
<feature type="coiled-coil region" evidence="1">
    <location>
        <begin position="77"/>
        <end position="111"/>
    </location>
</feature>
<keyword evidence="2" id="KW-1133">Transmembrane helix</keyword>
<evidence type="ECO:0000256" key="2">
    <source>
        <dbReference type="SAM" id="Phobius"/>
    </source>
</evidence>
<keyword evidence="2" id="KW-0472">Membrane</keyword>
<evidence type="ECO:0000313" key="4">
    <source>
        <dbReference type="EMBL" id="MEP0863955.1"/>
    </source>
</evidence>
<feature type="transmembrane region" description="Helical" evidence="2">
    <location>
        <begin position="402"/>
        <end position="422"/>
    </location>
</feature>
<dbReference type="RefSeq" id="WP_190417758.1">
    <property type="nucleotide sequence ID" value="NZ_JAMPKK010000008.1"/>
</dbReference>
<dbReference type="GO" id="GO:0008233">
    <property type="term" value="F:peptidase activity"/>
    <property type="evidence" value="ECO:0007669"/>
    <property type="project" value="UniProtKB-KW"/>
</dbReference>
<evidence type="ECO:0000313" key="5">
    <source>
        <dbReference type="Proteomes" id="UP001442494"/>
    </source>
</evidence>
<evidence type="ECO:0000256" key="1">
    <source>
        <dbReference type="SAM" id="Coils"/>
    </source>
</evidence>
<keyword evidence="5" id="KW-1185">Reference proteome</keyword>
<dbReference type="Pfam" id="PF02517">
    <property type="entry name" value="Rce1-like"/>
    <property type="match status" value="1"/>
</dbReference>
<feature type="transmembrane region" description="Helical" evidence="2">
    <location>
        <begin position="356"/>
        <end position="377"/>
    </location>
</feature>
<keyword evidence="1" id="KW-0175">Coiled coil</keyword>
<organism evidence="4 5">
    <name type="scientific">Funiculus sociatus GB2-A5</name>
    <dbReference type="NCBI Taxonomy" id="2933946"/>
    <lineage>
        <taxon>Bacteria</taxon>
        <taxon>Bacillati</taxon>
        <taxon>Cyanobacteriota</taxon>
        <taxon>Cyanophyceae</taxon>
        <taxon>Coleofasciculales</taxon>
        <taxon>Coleofasciculaceae</taxon>
        <taxon>Funiculus</taxon>
    </lineage>
</organism>
<feature type="domain" description="CAAX prenyl protease 2/Lysostaphin resistance protein A-like" evidence="3">
    <location>
        <begin position="404"/>
        <end position="490"/>
    </location>
</feature>
<keyword evidence="4" id="KW-0378">Hydrolase</keyword>
<name>A0ABV0JKJ1_9CYAN</name>
<keyword evidence="4" id="KW-0645">Protease</keyword>
<dbReference type="PANTHER" id="PTHR43592">
    <property type="entry name" value="CAAX AMINO TERMINAL PROTEASE"/>
    <property type="match status" value="1"/>
</dbReference>
<dbReference type="PANTHER" id="PTHR43592:SF15">
    <property type="entry name" value="CAAX AMINO TERMINAL PROTEASE FAMILY PROTEIN"/>
    <property type="match status" value="1"/>
</dbReference>
<feature type="transmembrane region" description="Helical" evidence="2">
    <location>
        <begin position="228"/>
        <end position="251"/>
    </location>
</feature>
<feature type="transmembrane region" description="Helical" evidence="2">
    <location>
        <begin position="314"/>
        <end position="335"/>
    </location>
</feature>
<dbReference type="GO" id="GO:0006508">
    <property type="term" value="P:proteolysis"/>
    <property type="evidence" value="ECO:0007669"/>
    <property type="project" value="UniProtKB-KW"/>
</dbReference>
<gene>
    <name evidence="4" type="ORF">NDI37_05700</name>
</gene>
<dbReference type="EC" id="3.4.-.-" evidence="4"/>
<reference evidence="4 5" key="1">
    <citation type="submission" date="2022-04" db="EMBL/GenBank/DDBJ databases">
        <title>Positive selection, recombination, and allopatry shape intraspecific diversity of widespread and dominant cyanobacteria.</title>
        <authorList>
            <person name="Wei J."/>
            <person name="Shu W."/>
            <person name="Hu C."/>
        </authorList>
    </citation>
    <scope>NUCLEOTIDE SEQUENCE [LARGE SCALE GENOMIC DNA]</scope>
    <source>
        <strain evidence="4 5">GB2-A5</strain>
    </source>
</reference>
<comment type="caution">
    <text evidence="4">The sequence shown here is derived from an EMBL/GenBank/DDBJ whole genome shotgun (WGS) entry which is preliminary data.</text>
</comment>
<keyword evidence="2" id="KW-0812">Transmembrane</keyword>
<accession>A0ABV0JKJ1</accession>
<dbReference type="EMBL" id="JAMPKK010000008">
    <property type="protein sequence ID" value="MEP0863955.1"/>
    <property type="molecule type" value="Genomic_DNA"/>
</dbReference>
<feature type="transmembrane region" description="Helical" evidence="2">
    <location>
        <begin position="482"/>
        <end position="502"/>
    </location>
</feature>
<feature type="transmembrane region" description="Helical" evidence="2">
    <location>
        <begin position="279"/>
        <end position="302"/>
    </location>
</feature>
<protein>
    <submittedName>
        <fullName evidence="4">CPBP family glutamic-type intramembrane protease</fullName>
        <ecNumber evidence="4">3.4.-.-</ecNumber>
    </submittedName>
</protein>